<dbReference type="InterPro" id="IPR011008">
    <property type="entry name" value="Dimeric_a/b-barrel"/>
</dbReference>
<organism evidence="1 2">
    <name type="scientific">Haloechinothrix alba</name>
    <dbReference type="NCBI Taxonomy" id="664784"/>
    <lineage>
        <taxon>Bacteria</taxon>
        <taxon>Bacillati</taxon>
        <taxon>Actinomycetota</taxon>
        <taxon>Actinomycetes</taxon>
        <taxon>Pseudonocardiales</taxon>
        <taxon>Pseudonocardiaceae</taxon>
        <taxon>Haloechinothrix</taxon>
    </lineage>
</organism>
<accession>A0A239AI05</accession>
<dbReference type="AlphaFoldDB" id="A0A239AI05"/>
<dbReference type="RefSeq" id="WP_089303474.1">
    <property type="nucleotide sequence ID" value="NZ_FZNW01000041.1"/>
</dbReference>
<protein>
    <recommendedName>
        <fullName evidence="3">EthD domain-containing protein</fullName>
    </recommendedName>
</protein>
<name>A0A239AI05_9PSEU</name>
<evidence type="ECO:0008006" key="3">
    <source>
        <dbReference type="Google" id="ProtNLM"/>
    </source>
</evidence>
<reference evidence="1 2" key="1">
    <citation type="submission" date="2017-06" db="EMBL/GenBank/DDBJ databases">
        <authorList>
            <person name="Kim H.J."/>
            <person name="Triplett B.A."/>
        </authorList>
    </citation>
    <scope>NUCLEOTIDE SEQUENCE [LARGE SCALE GENOMIC DNA]</scope>
    <source>
        <strain evidence="1 2">DSM 45207</strain>
    </source>
</reference>
<dbReference type="SUPFAM" id="SSF54909">
    <property type="entry name" value="Dimeric alpha+beta barrel"/>
    <property type="match status" value="1"/>
</dbReference>
<sequence length="113" mass="12762">MPKHVLAVFSNPTEDNEAEFNEWYTGQHLDEVLQIPGFVAAQRFKLNDNQLSGFVPSAHRYMALYEIEGDPDEALEELHKRVESGTIALPKSIDAASIGPWSFTPITERMTEE</sequence>
<dbReference type="OrthoDB" id="3481501at2"/>
<gene>
    <name evidence="1" type="ORF">SAMN06265360_1417</name>
</gene>
<keyword evidence="2" id="KW-1185">Reference proteome</keyword>
<proteinExistence type="predicted"/>
<dbReference type="EMBL" id="FZNW01000041">
    <property type="protein sequence ID" value="SNR94992.1"/>
    <property type="molecule type" value="Genomic_DNA"/>
</dbReference>
<dbReference type="Proteomes" id="UP000198348">
    <property type="component" value="Unassembled WGS sequence"/>
</dbReference>
<evidence type="ECO:0000313" key="1">
    <source>
        <dbReference type="EMBL" id="SNR94992.1"/>
    </source>
</evidence>
<evidence type="ECO:0000313" key="2">
    <source>
        <dbReference type="Proteomes" id="UP000198348"/>
    </source>
</evidence>